<organism evidence="1">
    <name type="scientific">Arundo donax</name>
    <name type="common">Giant reed</name>
    <name type="synonym">Donax arundinaceus</name>
    <dbReference type="NCBI Taxonomy" id="35708"/>
    <lineage>
        <taxon>Eukaryota</taxon>
        <taxon>Viridiplantae</taxon>
        <taxon>Streptophyta</taxon>
        <taxon>Embryophyta</taxon>
        <taxon>Tracheophyta</taxon>
        <taxon>Spermatophyta</taxon>
        <taxon>Magnoliopsida</taxon>
        <taxon>Liliopsida</taxon>
        <taxon>Poales</taxon>
        <taxon>Poaceae</taxon>
        <taxon>PACMAD clade</taxon>
        <taxon>Arundinoideae</taxon>
        <taxon>Arundineae</taxon>
        <taxon>Arundo</taxon>
    </lineage>
</organism>
<proteinExistence type="predicted"/>
<sequence length="104" mass="11473">MVVQRHQSSAVRSQNCACPLTPRPSQHRWCTSVILSTGLQMPVQFQSKDAAHGFPACAFHSQSGGVPQQRLLSSTCSTSNPINQDPNDTSSFEYLCRICRFADM</sequence>
<reference evidence="1" key="2">
    <citation type="journal article" date="2015" name="Data Brief">
        <title>Shoot transcriptome of the giant reed, Arundo donax.</title>
        <authorList>
            <person name="Barrero R.A."/>
            <person name="Guerrero F.D."/>
            <person name="Moolhuijzen P."/>
            <person name="Goolsby J.A."/>
            <person name="Tidwell J."/>
            <person name="Bellgard S.E."/>
            <person name="Bellgard M.I."/>
        </authorList>
    </citation>
    <scope>NUCLEOTIDE SEQUENCE</scope>
    <source>
        <tissue evidence="1">Shoot tissue taken approximately 20 cm above the soil surface</tissue>
    </source>
</reference>
<reference evidence="1" key="1">
    <citation type="submission" date="2014-09" db="EMBL/GenBank/DDBJ databases">
        <authorList>
            <person name="Magalhaes I.L.F."/>
            <person name="Oliveira U."/>
            <person name="Santos F.R."/>
            <person name="Vidigal T.H.D.A."/>
            <person name="Brescovit A.D."/>
            <person name="Santos A.J."/>
        </authorList>
    </citation>
    <scope>NUCLEOTIDE SEQUENCE</scope>
    <source>
        <tissue evidence="1">Shoot tissue taken approximately 20 cm above the soil surface</tissue>
    </source>
</reference>
<evidence type="ECO:0000313" key="1">
    <source>
        <dbReference type="EMBL" id="JAD24219.1"/>
    </source>
</evidence>
<dbReference type="AlphaFoldDB" id="A0A0A8YDS6"/>
<accession>A0A0A8YDS6</accession>
<dbReference type="EMBL" id="GBRH01273676">
    <property type="protein sequence ID" value="JAD24219.1"/>
    <property type="molecule type" value="Transcribed_RNA"/>
</dbReference>
<protein>
    <submittedName>
        <fullName evidence="1">Uncharacterized protein</fullName>
    </submittedName>
</protein>
<name>A0A0A8YDS6_ARUDO</name>